<evidence type="ECO:0000256" key="1">
    <source>
        <dbReference type="SAM" id="SignalP"/>
    </source>
</evidence>
<gene>
    <name evidence="2" type="ORF">URODEC1_LOCUS47421</name>
</gene>
<keyword evidence="1" id="KW-0732">Signal</keyword>
<feature type="signal peptide" evidence="1">
    <location>
        <begin position="1"/>
        <end position="25"/>
    </location>
</feature>
<sequence>MRGMVVMAAFLFAVLLGSLALPTQCRPHLLFTTNSTVNDVNSTSLDETKVHLIFCAKSRCLYFGPTYVDCYCCPNESRKEYCHTTLKECRANCAACNPRCSP</sequence>
<dbReference type="Proteomes" id="UP001497457">
    <property type="component" value="Chromosome 19rd"/>
</dbReference>
<proteinExistence type="predicted"/>
<accession>A0ABC8ZSE2</accession>
<name>A0ABC8ZSE2_9POAL</name>
<organism evidence="2 3">
    <name type="scientific">Urochloa decumbens</name>
    <dbReference type="NCBI Taxonomy" id="240449"/>
    <lineage>
        <taxon>Eukaryota</taxon>
        <taxon>Viridiplantae</taxon>
        <taxon>Streptophyta</taxon>
        <taxon>Embryophyta</taxon>
        <taxon>Tracheophyta</taxon>
        <taxon>Spermatophyta</taxon>
        <taxon>Magnoliopsida</taxon>
        <taxon>Liliopsida</taxon>
        <taxon>Poales</taxon>
        <taxon>Poaceae</taxon>
        <taxon>PACMAD clade</taxon>
        <taxon>Panicoideae</taxon>
        <taxon>Panicodae</taxon>
        <taxon>Paniceae</taxon>
        <taxon>Melinidinae</taxon>
        <taxon>Urochloa</taxon>
    </lineage>
</organism>
<keyword evidence="3" id="KW-1185">Reference proteome</keyword>
<reference evidence="2 3" key="2">
    <citation type="submission" date="2024-10" db="EMBL/GenBank/DDBJ databases">
        <authorList>
            <person name="Ryan C."/>
        </authorList>
    </citation>
    <scope>NUCLEOTIDE SEQUENCE [LARGE SCALE GENOMIC DNA]</scope>
</reference>
<dbReference type="EMBL" id="OZ075129">
    <property type="protein sequence ID" value="CAL4965809.1"/>
    <property type="molecule type" value="Genomic_DNA"/>
</dbReference>
<reference evidence="3" key="1">
    <citation type="submission" date="2024-06" db="EMBL/GenBank/DDBJ databases">
        <authorList>
            <person name="Ryan C."/>
        </authorList>
    </citation>
    <scope>NUCLEOTIDE SEQUENCE [LARGE SCALE GENOMIC DNA]</scope>
</reference>
<feature type="chain" id="PRO_5044831986" evidence="1">
    <location>
        <begin position="26"/>
        <end position="102"/>
    </location>
</feature>
<evidence type="ECO:0000313" key="2">
    <source>
        <dbReference type="EMBL" id="CAL4965809.1"/>
    </source>
</evidence>
<dbReference type="AlphaFoldDB" id="A0ABC8ZSE2"/>
<evidence type="ECO:0000313" key="3">
    <source>
        <dbReference type="Proteomes" id="UP001497457"/>
    </source>
</evidence>
<protein>
    <submittedName>
        <fullName evidence="2">Uncharacterized protein</fullName>
    </submittedName>
</protein>